<dbReference type="Pfam" id="PF01408">
    <property type="entry name" value="GFO_IDH_MocA"/>
    <property type="match status" value="1"/>
</dbReference>
<name>A0A8H7VXP0_9HELO</name>
<evidence type="ECO:0000313" key="4">
    <source>
        <dbReference type="Proteomes" id="UP000664132"/>
    </source>
</evidence>
<feature type="domain" description="Gfo/Idh/MocA-like oxidoreductase N-terminal" evidence="1">
    <location>
        <begin position="5"/>
        <end position="136"/>
    </location>
</feature>
<sequence length="205" mass="21716">MSPPIRVGLVGLGKGSLQMGPGVWGASVHLPYLLASPKYTLVAVQNSSVESALASIKYHNLGPDVKAYGTPEDLARDPGVDLVVVSIVVTHHYAVAKPALLAGKDVFVEWPLAVTTAEAEELTTIAEENNCKTIVGLQARASPLVLKIKEIVQSGKIGKILSSTVVGQISSLKPFGTWQEGAKYYVDMDSGANGFYVSFGHFVSH</sequence>
<dbReference type="InterPro" id="IPR000683">
    <property type="entry name" value="Gfo/Idh/MocA-like_OxRdtase_N"/>
</dbReference>
<accession>A0A8H7VXP0</accession>
<proteinExistence type="predicted"/>
<reference evidence="3" key="1">
    <citation type="submission" date="2021-02" db="EMBL/GenBank/DDBJ databases">
        <title>Genome sequence Cadophora malorum strain M34.</title>
        <authorList>
            <person name="Stefanovic E."/>
            <person name="Vu D."/>
            <person name="Scully C."/>
            <person name="Dijksterhuis J."/>
            <person name="Roader J."/>
            <person name="Houbraken J."/>
        </authorList>
    </citation>
    <scope>NUCLEOTIDE SEQUENCE</scope>
    <source>
        <strain evidence="3">M34</strain>
    </source>
</reference>
<dbReference type="InterPro" id="IPR036291">
    <property type="entry name" value="NAD(P)-bd_dom_sf"/>
</dbReference>
<dbReference type="InterPro" id="IPR055080">
    <property type="entry name" value="Gal80p-like_C"/>
</dbReference>
<dbReference type="PANTHER" id="PTHR43708">
    <property type="entry name" value="CONSERVED EXPRESSED OXIDOREDUCTASE (EUROFUNG)"/>
    <property type="match status" value="1"/>
</dbReference>
<dbReference type="PANTHER" id="PTHR43708:SF1">
    <property type="entry name" value="GALACTOSE_LACTOSE METABOLISM REGULATORY PROTEIN GAL80"/>
    <property type="match status" value="1"/>
</dbReference>
<dbReference type="EMBL" id="JAFJYH010000654">
    <property type="protein sequence ID" value="KAG4410591.1"/>
    <property type="molecule type" value="Genomic_DNA"/>
</dbReference>
<dbReference type="AlphaFoldDB" id="A0A8H7VXP0"/>
<dbReference type="Pfam" id="PF22685">
    <property type="entry name" value="Gal80p_C-like"/>
    <property type="match status" value="1"/>
</dbReference>
<protein>
    <recommendedName>
        <fullName evidence="5">NAD(P)-binding protein</fullName>
    </recommendedName>
</protein>
<dbReference type="GO" id="GO:0000166">
    <property type="term" value="F:nucleotide binding"/>
    <property type="evidence" value="ECO:0007669"/>
    <property type="project" value="InterPro"/>
</dbReference>
<organism evidence="3 4">
    <name type="scientific">Cadophora malorum</name>
    <dbReference type="NCBI Taxonomy" id="108018"/>
    <lineage>
        <taxon>Eukaryota</taxon>
        <taxon>Fungi</taxon>
        <taxon>Dikarya</taxon>
        <taxon>Ascomycota</taxon>
        <taxon>Pezizomycotina</taxon>
        <taxon>Leotiomycetes</taxon>
        <taxon>Helotiales</taxon>
        <taxon>Ploettnerulaceae</taxon>
        <taxon>Cadophora</taxon>
    </lineage>
</organism>
<keyword evidence="4" id="KW-1185">Reference proteome</keyword>
<evidence type="ECO:0000313" key="3">
    <source>
        <dbReference type="EMBL" id="KAG4410591.1"/>
    </source>
</evidence>
<dbReference type="Gene3D" id="3.40.50.720">
    <property type="entry name" value="NAD(P)-binding Rossmann-like Domain"/>
    <property type="match status" value="1"/>
</dbReference>
<gene>
    <name evidence="3" type="ORF">IFR04_016277</name>
</gene>
<evidence type="ECO:0008006" key="5">
    <source>
        <dbReference type="Google" id="ProtNLM"/>
    </source>
</evidence>
<dbReference type="SUPFAM" id="SSF51735">
    <property type="entry name" value="NAD(P)-binding Rossmann-fold domains"/>
    <property type="match status" value="1"/>
</dbReference>
<dbReference type="Proteomes" id="UP000664132">
    <property type="component" value="Unassembled WGS sequence"/>
</dbReference>
<dbReference type="OrthoDB" id="64915at2759"/>
<evidence type="ECO:0000259" key="1">
    <source>
        <dbReference type="Pfam" id="PF01408"/>
    </source>
</evidence>
<comment type="caution">
    <text evidence="3">The sequence shown here is derived from an EMBL/GenBank/DDBJ whole genome shotgun (WGS) entry which is preliminary data.</text>
</comment>
<dbReference type="InterPro" id="IPR051317">
    <property type="entry name" value="Gfo/Idh/MocA_oxidoreduct"/>
</dbReference>
<evidence type="ECO:0000259" key="2">
    <source>
        <dbReference type="Pfam" id="PF22685"/>
    </source>
</evidence>
<feature type="domain" description="Gal80p-like C-terminal" evidence="2">
    <location>
        <begin position="143"/>
        <end position="203"/>
    </location>
</feature>